<feature type="region of interest" description="Disordered" evidence="1">
    <location>
        <begin position="44"/>
        <end position="82"/>
    </location>
</feature>
<evidence type="ECO:0000313" key="3">
    <source>
        <dbReference type="EMBL" id="WOC11515.1"/>
    </source>
</evidence>
<dbReference type="InterPro" id="IPR011089">
    <property type="entry name" value="GmrSD_C"/>
</dbReference>
<dbReference type="Pfam" id="PF07510">
    <property type="entry name" value="GmrSD_C"/>
    <property type="match status" value="1"/>
</dbReference>
<protein>
    <recommendedName>
        <fullName evidence="2">GmrSD restriction endonucleases C-terminal domain-containing protein</fullName>
    </recommendedName>
</protein>
<reference evidence="3" key="1">
    <citation type="submission" date="2023-06" db="EMBL/GenBank/DDBJ databases">
        <title>Gordonia sp. nov. and Pseudochrobactrum sp. nov., two species isolated from the burying beetle Nicrophorus vespilloides.</title>
        <authorList>
            <person name="Poehlein A."/>
            <person name="Guzman J."/>
            <person name="Daniel R."/>
            <person name="Vilcinskas A."/>
        </authorList>
    </citation>
    <scope>NUCLEOTIDE SEQUENCE</scope>
    <source>
        <strain evidence="3">MP11Mi</strain>
    </source>
</reference>
<sequence length="269" mass="29173">MGAMSHFSDRGPAVAALTAIMVSGLVLTGCTTLPDTDRTDVAWSSAVSDGQRDVEQTPASRSSSTDTPSTTPASSETSERPAEALTTLDTIAVKGRAPKTGYDRALFGQAWTDDVSVDGGHNGCDTRNDILRRDLIDLTAKPRTHDCVILTGMLDDPYTGNTIAFQRGKKTSTAVQIDHVVALSDAWQKGAQQLTTAERQSFANDPLNLLAVDGPTNMRKRDGDAATWLPPNKAYRCTYVSRQIEVKARYRLWVTKAEAEAMRRILHSC</sequence>
<gene>
    <name evidence="3" type="ORF">MP11Mi_05870</name>
</gene>
<dbReference type="EMBL" id="CP128986">
    <property type="protein sequence ID" value="WOC11515.1"/>
    <property type="molecule type" value="Genomic_DNA"/>
</dbReference>
<evidence type="ECO:0000256" key="1">
    <source>
        <dbReference type="SAM" id="MobiDB-lite"/>
    </source>
</evidence>
<dbReference type="PANTHER" id="PTHR24094">
    <property type="entry name" value="SECRETED PROTEIN"/>
    <property type="match status" value="1"/>
</dbReference>
<feature type="domain" description="GmrSD restriction endonucleases C-terminal" evidence="2">
    <location>
        <begin position="125"/>
        <end position="264"/>
    </location>
</feature>
<accession>A0AA97GUD1</accession>
<name>A0AA97GUD1_9ACTN</name>
<organism evidence="3">
    <name type="scientific">Gordonia sp. MP11Mi</name>
    <dbReference type="NCBI Taxonomy" id="3022769"/>
    <lineage>
        <taxon>Bacteria</taxon>
        <taxon>Bacillati</taxon>
        <taxon>Actinomycetota</taxon>
        <taxon>Actinomycetes</taxon>
        <taxon>Mycobacteriales</taxon>
        <taxon>Gordoniaceae</taxon>
        <taxon>Gordonia</taxon>
    </lineage>
</organism>
<dbReference type="AlphaFoldDB" id="A0AA97GUD1"/>
<proteinExistence type="predicted"/>
<evidence type="ECO:0000259" key="2">
    <source>
        <dbReference type="Pfam" id="PF07510"/>
    </source>
</evidence>
<dbReference type="PANTHER" id="PTHR24094:SF15">
    <property type="entry name" value="AMP-DEPENDENT SYNTHETASE_LIGASE DOMAIN-CONTAINING PROTEIN-RELATED"/>
    <property type="match status" value="1"/>
</dbReference>
<feature type="compositionally biased region" description="Low complexity" evidence="1">
    <location>
        <begin position="57"/>
        <end position="76"/>
    </location>
</feature>